<dbReference type="EMBL" id="LN609405">
    <property type="protein sequence ID" value="CEF61016.1"/>
    <property type="molecule type" value="Genomic_DNA"/>
</dbReference>
<reference evidence="4" key="3">
    <citation type="submission" date="2020-12" db="UniProtKB">
        <authorList>
            <consortium name="WormBaseParasite"/>
        </authorList>
    </citation>
    <scope>IDENTIFICATION</scope>
</reference>
<dbReference type="RefSeq" id="XP_024500225.1">
    <property type="nucleotide sequence ID" value="XM_024645998.1"/>
</dbReference>
<dbReference type="WBParaSite" id="SRAE_0000014700.1">
    <property type="protein sequence ID" value="SRAE_0000014700.1"/>
    <property type="gene ID" value="WBGene00255885"/>
</dbReference>
<feature type="compositionally biased region" description="Acidic residues" evidence="1">
    <location>
        <begin position="606"/>
        <end position="617"/>
    </location>
</feature>
<evidence type="ECO:0000313" key="5">
    <source>
        <dbReference type="WormBase" id="SRAE_0000014700"/>
    </source>
</evidence>
<dbReference type="OrthoDB" id="5828708at2759"/>
<reference evidence="2" key="2">
    <citation type="submission" date="2014-09" db="EMBL/GenBank/DDBJ databases">
        <authorList>
            <person name="Aslett A.Martin."/>
        </authorList>
    </citation>
    <scope>NUCLEOTIDE SEQUENCE</scope>
    <source>
        <strain evidence="2">ED321 Heterogonic</strain>
    </source>
</reference>
<proteinExistence type="predicted"/>
<dbReference type="WormBase" id="SRAE_0000014700">
    <property type="protein sequence ID" value="SRP09747"/>
    <property type="gene ID" value="WBGene00255885"/>
</dbReference>
<feature type="region of interest" description="Disordered" evidence="1">
    <location>
        <begin position="406"/>
        <end position="651"/>
    </location>
</feature>
<evidence type="ECO:0000256" key="1">
    <source>
        <dbReference type="SAM" id="MobiDB-lite"/>
    </source>
</evidence>
<protein>
    <submittedName>
        <fullName evidence="2 4">Uncharacterized protein</fullName>
    </submittedName>
</protein>
<gene>
    <name evidence="2 4 5" type="ORF">SRAE_0000014700</name>
</gene>
<evidence type="ECO:0000313" key="4">
    <source>
        <dbReference type="WBParaSite" id="SRAE_0000014700.1"/>
    </source>
</evidence>
<dbReference type="AlphaFoldDB" id="A0A090KUC1"/>
<feature type="compositionally biased region" description="Gly residues" evidence="1">
    <location>
        <begin position="551"/>
        <end position="563"/>
    </location>
</feature>
<name>A0A090KUC1_STRRB</name>
<dbReference type="GeneID" id="36373383"/>
<feature type="compositionally biased region" description="Polar residues" evidence="1">
    <location>
        <begin position="466"/>
        <end position="478"/>
    </location>
</feature>
<evidence type="ECO:0000313" key="2">
    <source>
        <dbReference type="EMBL" id="CEF61016.1"/>
    </source>
</evidence>
<accession>A0A090KUC1</accession>
<dbReference type="CTD" id="36373383"/>
<sequence length="830" mass="93098">MNKEISNRSAYIKSRRTFHKIILLQMASCAFWRFKASNNLFLILSTLILVLNIQIQSQSFDYDDNNTRTHLRGIQKLQRINEMTQEIYAKQDEKILNKNSYLDNDQSIKSVLNEQLNEKNFPRKMPVISDEPVFSSDDRSKVIKVKHRKSSTPSNYQPEAFFEPSKENIIKRPVNQDTVDNVNEMMDKVKSRFVINENNNNINVLEREKQLINNQKIITNEEILKKERIERIRARWTKLGPIIKNRVNRLFSKARLSQNYSIGKEIRRFSTTTPKTFELDKKQSIENNFDVLAQVNYNNKPVLHSVRTMTNDKFLGQNQIKNIDKFERINKPPIARPTFGNEYINIDNKNVEDDYHNRALSDIGEQRQTNYRYFNKISSRPRLRIRKPENPPKAQAMMNDVVRSAGSSVSNRQPLLLPELSPITNEDSNEFGNSKMLKSLPSINESGDMSSSLKSDESNESLGESLETSFENTASKIDGNSKSDERDDFEENFKTKQPVNVEIEPPLEPSKEISSFSINQSKKKFKEEGDSGILPQNSGLRPVAPPSEFSGAGGFGSGFGGGSAKFNSGLNFEENSESQISKISKESSTTKDNNLFGLASNKEKVEQEEEENIELENGDTGFSKSKGPSFGDDGSENYSRKGPQFNTENLFTGDSALNVNNKGPTGDGYGPPIDSGAAIPPPVHGISYGGGAAGVGNIGMVESFTQNPPTTVKPSALLNILNKADQGINQAITHFERGSPVETAAIDILEVALGSQRLDSQAKLLGHVDRTFGLDNLQRLQRWANTGGALDMLKEQFAKIAKNYRPPADLLPTIPPQLEYLFSPSSSGKK</sequence>
<evidence type="ECO:0000313" key="3">
    <source>
        <dbReference type="Proteomes" id="UP000035682"/>
    </source>
</evidence>
<organism evidence="2">
    <name type="scientific">Strongyloides ratti</name>
    <name type="common">Parasitic roundworm</name>
    <dbReference type="NCBI Taxonomy" id="34506"/>
    <lineage>
        <taxon>Eukaryota</taxon>
        <taxon>Metazoa</taxon>
        <taxon>Ecdysozoa</taxon>
        <taxon>Nematoda</taxon>
        <taxon>Chromadorea</taxon>
        <taxon>Rhabditida</taxon>
        <taxon>Tylenchina</taxon>
        <taxon>Panagrolaimomorpha</taxon>
        <taxon>Strongyloidoidea</taxon>
        <taxon>Strongyloididae</taxon>
        <taxon>Strongyloides</taxon>
    </lineage>
</organism>
<reference evidence="3" key="1">
    <citation type="submission" date="2014-09" db="EMBL/GenBank/DDBJ databases">
        <authorList>
            <person name="Martin A.A."/>
        </authorList>
    </citation>
    <scope>NUCLEOTIDE SEQUENCE</scope>
    <source>
        <strain evidence="3">ED321</strain>
    </source>
</reference>
<keyword evidence="3" id="KW-1185">Reference proteome</keyword>
<dbReference type="Proteomes" id="UP000035682">
    <property type="component" value="Unplaced"/>
</dbReference>
<feature type="compositionally biased region" description="Polar residues" evidence="1">
    <location>
        <begin position="422"/>
        <end position="432"/>
    </location>
</feature>